<evidence type="ECO:0000313" key="3">
    <source>
        <dbReference type="Proteomes" id="UP001157418"/>
    </source>
</evidence>
<evidence type="ECO:0000256" key="1">
    <source>
        <dbReference type="SAM" id="MobiDB-lite"/>
    </source>
</evidence>
<comment type="caution">
    <text evidence="2">The sequence shown here is derived from an EMBL/GenBank/DDBJ whole genome shotgun (WGS) entry which is preliminary data.</text>
</comment>
<feature type="compositionally biased region" description="Pro residues" evidence="1">
    <location>
        <begin position="59"/>
        <end position="83"/>
    </location>
</feature>
<feature type="region of interest" description="Disordered" evidence="1">
    <location>
        <begin position="54"/>
        <end position="109"/>
    </location>
</feature>
<name>A0AAU9MCP3_9ASTR</name>
<dbReference type="Proteomes" id="UP001157418">
    <property type="component" value="Unassembled WGS sequence"/>
</dbReference>
<proteinExistence type="predicted"/>
<evidence type="ECO:0000313" key="2">
    <source>
        <dbReference type="EMBL" id="CAH1421864.1"/>
    </source>
</evidence>
<gene>
    <name evidence="2" type="ORF">LVIROSA_LOCUS9239</name>
</gene>
<keyword evidence="3" id="KW-1185">Reference proteome</keyword>
<feature type="compositionally biased region" description="Pro residues" evidence="1">
    <location>
        <begin position="91"/>
        <end position="104"/>
    </location>
</feature>
<dbReference type="AlphaFoldDB" id="A0AAU9MCP3"/>
<dbReference type="EMBL" id="CAKMRJ010001112">
    <property type="protein sequence ID" value="CAH1421864.1"/>
    <property type="molecule type" value="Genomic_DNA"/>
</dbReference>
<accession>A0AAU9MCP3</accession>
<reference evidence="2 3" key="1">
    <citation type="submission" date="2022-01" db="EMBL/GenBank/DDBJ databases">
        <authorList>
            <person name="Xiong W."/>
            <person name="Schranz E."/>
        </authorList>
    </citation>
    <scope>NUCLEOTIDE SEQUENCE [LARGE SCALE GENOMIC DNA]</scope>
</reference>
<organism evidence="2 3">
    <name type="scientific">Lactuca virosa</name>
    <dbReference type="NCBI Taxonomy" id="75947"/>
    <lineage>
        <taxon>Eukaryota</taxon>
        <taxon>Viridiplantae</taxon>
        <taxon>Streptophyta</taxon>
        <taxon>Embryophyta</taxon>
        <taxon>Tracheophyta</taxon>
        <taxon>Spermatophyta</taxon>
        <taxon>Magnoliopsida</taxon>
        <taxon>eudicotyledons</taxon>
        <taxon>Gunneridae</taxon>
        <taxon>Pentapetalae</taxon>
        <taxon>asterids</taxon>
        <taxon>campanulids</taxon>
        <taxon>Asterales</taxon>
        <taxon>Asteraceae</taxon>
        <taxon>Cichorioideae</taxon>
        <taxon>Cichorieae</taxon>
        <taxon>Lactucinae</taxon>
        <taxon>Lactuca</taxon>
    </lineage>
</organism>
<sequence>MPPREDPSTDDTLPTIHEQLSTLIAISTANLHRLDAILTQMTAVNTLIGIQTGTMSKLIPPPPPLPPSDQQQRPPPPAPPPSPIQLKRRPSLPPSPNEPLPQPPLTTTSGHILHLKHLFQLFDQ</sequence>
<protein>
    <submittedName>
        <fullName evidence="2">Uncharacterized protein</fullName>
    </submittedName>
</protein>